<proteinExistence type="predicted"/>
<dbReference type="Pfam" id="PF13031">
    <property type="entry name" value="DUF3892"/>
    <property type="match status" value="1"/>
</dbReference>
<name>A0A0H2YP78_CLOP1</name>
<dbReference type="Proteomes" id="UP000001823">
    <property type="component" value="Chromosome"/>
</dbReference>
<accession>A0A0H2YP78</accession>
<organism evidence="1 2">
    <name type="scientific">Clostridium perfringens (strain ATCC 13124 / DSM 756 / JCM 1290 / NCIMB 6125 / NCTC 8237 / Type A)</name>
    <dbReference type="NCBI Taxonomy" id="195103"/>
    <lineage>
        <taxon>Bacteria</taxon>
        <taxon>Bacillati</taxon>
        <taxon>Bacillota</taxon>
        <taxon>Clostridia</taxon>
        <taxon>Eubacteriales</taxon>
        <taxon>Clostridiaceae</taxon>
        <taxon>Clostridium</taxon>
    </lineage>
</organism>
<evidence type="ECO:0008006" key="3">
    <source>
        <dbReference type="Google" id="ProtNLM"/>
    </source>
</evidence>
<dbReference type="eggNOG" id="ENOG5033D9V">
    <property type="taxonomic scope" value="Bacteria"/>
</dbReference>
<dbReference type="STRING" id="195103.CPF_1367"/>
<dbReference type="AlphaFoldDB" id="A0A0H2YP78"/>
<dbReference type="KEGG" id="cpf:CPF_1367"/>
<protein>
    <recommendedName>
        <fullName evidence="3">DUF3892 domain-containing protein</fullName>
    </recommendedName>
</protein>
<dbReference type="InterPro" id="IPR024997">
    <property type="entry name" value="DUF3892"/>
</dbReference>
<sequence length="72" mass="7698">MSNSIVKVKKNSNGEITDYVLSSGKTVSKAEGVKLAEEGMIDGVIISHSKKGEAYLRSIPDGKESNNLDELS</sequence>
<evidence type="ECO:0000313" key="1">
    <source>
        <dbReference type="EMBL" id="ABG82292.1"/>
    </source>
</evidence>
<reference evidence="1 2" key="1">
    <citation type="journal article" date="2006" name="Genome Res.">
        <title>Skewed genomic variability in strains of the toxigenic bacterial pathogen, Clostridium perfringens.</title>
        <authorList>
            <person name="Myers G.S."/>
            <person name="Rasko D.A."/>
            <person name="Cheung J.K."/>
            <person name="Ravel J."/>
            <person name="Seshadri R."/>
            <person name="Deboy R.T."/>
            <person name="Ren Q."/>
            <person name="Varga J."/>
            <person name="Awad M.M."/>
            <person name="Brinkac L.M."/>
            <person name="Daugherty S.C."/>
            <person name="Haft D.H."/>
            <person name="Dodson R.J."/>
            <person name="Madupu R."/>
            <person name="Nelson W.C."/>
            <person name="Rosovitz M.J."/>
            <person name="Sullivan S.A."/>
            <person name="Khouri H."/>
            <person name="Dimitrov G.I."/>
            <person name="Watkins K.L."/>
            <person name="Mulligan S."/>
            <person name="Benton J."/>
            <person name="Radune D."/>
            <person name="Fisher D.J."/>
            <person name="Atkins H.S."/>
            <person name="Hiscox T."/>
            <person name="Jost B.H."/>
            <person name="Billington S.J."/>
            <person name="Songer J.G."/>
            <person name="McClane B.A."/>
            <person name="Titball R.W."/>
            <person name="Rood J.I."/>
            <person name="Melville S.B."/>
            <person name="Paulsen I.T."/>
        </authorList>
    </citation>
    <scope>NUCLEOTIDE SEQUENCE [LARGE SCALE GENOMIC DNA]</scope>
    <source>
        <strain evidence="2">ATCC 13124 / DSM 756 / JCM 1290 / NCIMB 6125 / NCTC 8237 / S 107 / Type A</strain>
    </source>
</reference>
<dbReference type="HOGENOM" id="CLU_152427_1_0_9"/>
<dbReference type="RefSeq" id="WP_011590679.1">
    <property type="nucleotide sequence ID" value="NC_008261.1"/>
</dbReference>
<keyword evidence="2" id="KW-1185">Reference proteome</keyword>
<dbReference type="EMBL" id="CP000246">
    <property type="protein sequence ID" value="ABG82292.1"/>
    <property type="molecule type" value="Genomic_DNA"/>
</dbReference>
<gene>
    <name evidence="1" type="ordered locus">CPF_1367</name>
</gene>
<evidence type="ECO:0000313" key="2">
    <source>
        <dbReference type="Proteomes" id="UP000001823"/>
    </source>
</evidence>
<dbReference type="PaxDb" id="195103-CPF_1367"/>